<organism evidence="2 3">
    <name type="scientific">Ambispora gerdemannii</name>
    <dbReference type="NCBI Taxonomy" id="144530"/>
    <lineage>
        <taxon>Eukaryota</taxon>
        <taxon>Fungi</taxon>
        <taxon>Fungi incertae sedis</taxon>
        <taxon>Mucoromycota</taxon>
        <taxon>Glomeromycotina</taxon>
        <taxon>Glomeromycetes</taxon>
        <taxon>Archaeosporales</taxon>
        <taxon>Ambisporaceae</taxon>
        <taxon>Ambispora</taxon>
    </lineage>
</organism>
<protein>
    <submittedName>
        <fullName evidence="2">6290_t:CDS:1</fullName>
    </submittedName>
</protein>
<name>A0A9N9BKT0_9GLOM</name>
<dbReference type="Pfam" id="PF22693">
    <property type="entry name" value="MACPF_1"/>
    <property type="match status" value="1"/>
</dbReference>
<keyword evidence="3" id="KW-1185">Reference proteome</keyword>
<evidence type="ECO:0000313" key="3">
    <source>
        <dbReference type="Proteomes" id="UP000789831"/>
    </source>
</evidence>
<evidence type="ECO:0000259" key="1">
    <source>
        <dbReference type="Pfam" id="PF22693"/>
    </source>
</evidence>
<sequence>MESQVSPLKASEIKVIHVQVNDDIPIRIVLPIHQRLIEIREKLSTNPEIRIGNNTSFTNLKERNSFTKIQQEDEDKYCLSDVLGNNEKLKIIGEIEPDWAMIEKNCRISYGIHFTESGPLPAPEKAFEITEFPESILACPDTIDKMVFCKTENDHFFVKNSISNLKSNAKLPWSLISATFDGTRKTQFGNRVNNSEATTYYISKRIKARISINQSKIKATQKFLDAIDEALESPDQREALKEVIDTFGQFWCKRIGIGGSIIYVQKSETNLNENVRACGQSIEVTSEFKNSIGLGGKVIKDQKSNRMNTLNSAYSYFNIRGGLEEYYHERGMCGWIRSLTDYKTWKVAEYSDVHSIFDILDDERKEKIATALKKRITHSDVEKVDFIMDISTRKPHIYEFPKEVNISNTDQIFVTEMTDQETESGFALRVHYINENRPPVILIHRLGKLKSRKKYVDFSVKLGWIIVGTSLILNLLEKNSAQPAFESDEASIIVNNNQLSASVLSQDLNQTNTSLLATCVTRSKSSQDNPSKSEYIMGTYFYNKNGTVGARAFCYDRDMKPCHQIENTNLSINHSLISGQSKLLFGHASICKKRLNDRKIFSKRYKIYFTKYPQLISLEASSSNLEIISSSSNTQSTQSSINNPIFVSLVLDECSTKCIHGFFTITPNYAMFWSLNNSITKREQVTYFRAPSKDDSEYKV</sequence>
<proteinExistence type="predicted"/>
<dbReference type="InterPro" id="IPR054586">
    <property type="entry name" value="MACPF_1_fungal"/>
</dbReference>
<feature type="domain" description="MACPF-like" evidence="1">
    <location>
        <begin position="111"/>
        <end position="368"/>
    </location>
</feature>
<dbReference type="AlphaFoldDB" id="A0A9N9BKT0"/>
<comment type="caution">
    <text evidence="2">The sequence shown here is derived from an EMBL/GenBank/DDBJ whole genome shotgun (WGS) entry which is preliminary data.</text>
</comment>
<gene>
    <name evidence="2" type="ORF">AGERDE_LOCUS7660</name>
</gene>
<accession>A0A9N9BKT0</accession>
<dbReference type="EMBL" id="CAJVPL010001445">
    <property type="protein sequence ID" value="CAG8571503.1"/>
    <property type="molecule type" value="Genomic_DNA"/>
</dbReference>
<evidence type="ECO:0000313" key="2">
    <source>
        <dbReference type="EMBL" id="CAG8571503.1"/>
    </source>
</evidence>
<dbReference type="Proteomes" id="UP000789831">
    <property type="component" value="Unassembled WGS sequence"/>
</dbReference>
<dbReference type="OrthoDB" id="2334385at2759"/>
<reference evidence="2" key="1">
    <citation type="submission" date="2021-06" db="EMBL/GenBank/DDBJ databases">
        <authorList>
            <person name="Kallberg Y."/>
            <person name="Tangrot J."/>
            <person name="Rosling A."/>
        </authorList>
    </citation>
    <scope>NUCLEOTIDE SEQUENCE</scope>
    <source>
        <strain evidence="2">MT106</strain>
    </source>
</reference>